<dbReference type="PANTHER" id="PTHR17985:SF8">
    <property type="entry name" value="TRANSPORT AND GOLGI ORGANIZATION PROTEIN 2 HOMOLOG"/>
    <property type="match status" value="1"/>
</dbReference>
<evidence type="ECO:0008006" key="3">
    <source>
        <dbReference type="Google" id="ProtNLM"/>
    </source>
</evidence>
<reference evidence="1 2" key="1">
    <citation type="submission" date="2015-03" db="EMBL/GenBank/DDBJ databases">
        <authorList>
            <person name="Murphy D."/>
        </authorList>
    </citation>
    <scope>NUCLEOTIDE SEQUENCE [LARGE SCALE GENOMIC DNA]</scope>
    <source>
        <strain evidence="1 2">OL-4</strain>
    </source>
</reference>
<accession>A0A0E4C9K2</accession>
<dbReference type="OrthoDB" id="4380123at2"/>
<keyword evidence="2" id="KW-1185">Reference proteome</keyword>
<evidence type="ECO:0000313" key="1">
    <source>
        <dbReference type="EMBL" id="CFY03139.1"/>
    </source>
</evidence>
<dbReference type="PANTHER" id="PTHR17985">
    <property type="entry name" value="SER/THR-RICH PROTEIN T10 IN DGCR REGION"/>
    <property type="match status" value="1"/>
</dbReference>
<dbReference type="RefSeq" id="WP_046499710.1">
    <property type="nucleotide sequence ID" value="NZ_CGIH01000047.1"/>
</dbReference>
<organism evidence="1 2">
    <name type="scientific">Syntrophomonas zehnderi OL-4</name>
    <dbReference type="NCBI Taxonomy" id="690567"/>
    <lineage>
        <taxon>Bacteria</taxon>
        <taxon>Bacillati</taxon>
        <taxon>Bacillota</taxon>
        <taxon>Clostridia</taxon>
        <taxon>Eubacteriales</taxon>
        <taxon>Syntrophomonadaceae</taxon>
        <taxon>Syntrophomonas</taxon>
    </lineage>
</organism>
<evidence type="ECO:0000313" key="2">
    <source>
        <dbReference type="Proteomes" id="UP000045545"/>
    </source>
</evidence>
<protein>
    <recommendedName>
        <fullName evidence="3">NRDE family protein</fullName>
    </recommendedName>
</protein>
<dbReference type="AlphaFoldDB" id="A0A0E4C9K2"/>
<dbReference type="STRING" id="690567.2610"/>
<sequence length="252" mass="28851">MCLIIFAYDYHPRYRLVVAANRDEFYERTARPAAFWPDEPLILAGRDLKEGGTWMGVTREGRFAGLTNFRDPSSYKPDAPSRGHLVQNYLTSRLDPESFIANLADKGAAYNGFNLLMGTYDSLYCFSNRDKQLCEIEPGIHGLSNGRLNEPWPKVRQGIKKMADCLQQDSCTAEPLFRIMADQEQPPDQDLPRTGVSLETERMLSPAFVTSPRYGTRVSTVILAERSQRIRFWERSFVPGNPHDFNEVHFEF</sequence>
<name>A0A0E4C9K2_9FIRM</name>
<dbReference type="Pfam" id="PF05742">
    <property type="entry name" value="TANGO2"/>
    <property type="match status" value="1"/>
</dbReference>
<dbReference type="Proteomes" id="UP000045545">
    <property type="component" value="Unassembled WGS sequence"/>
</dbReference>
<dbReference type="InterPro" id="IPR008551">
    <property type="entry name" value="TANGO2"/>
</dbReference>
<proteinExistence type="predicted"/>
<dbReference type="EMBL" id="CGIH01000047">
    <property type="protein sequence ID" value="CFY03139.1"/>
    <property type="molecule type" value="Genomic_DNA"/>
</dbReference>
<gene>
    <name evidence="1" type="ORF">2610</name>
</gene>